<dbReference type="InterPro" id="IPR003474">
    <property type="entry name" value="Glcn_transporter"/>
</dbReference>
<dbReference type="GO" id="GO:0015128">
    <property type="term" value="F:gluconate transmembrane transporter activity"/>
    <property type="evidence" value="ECO:0007669"/>
    <property type="project" value="InterPro"/>
</dbReference>
<feature type="transmembrane region" description="Helical" evidence="1">
    <location>
        <begin position="208"/>
        <end position="230"/>
    </location>
</feature>
<feature type="transmembrane region" description="Helical" evidence="1">
    <location>
        <begin position="60"/>
        <end position="78"/>
    </location>
</feature>
<accession>A0AA43UC82</accession>
<feature type="transmembrane region" description="Helical" evidence="1">
    <location>
        <begin position="33"/>
        <end position="53"/>
    </location>
</feature>
<proteinExistence type="predicted"/>
<evidence type="ECO:0000313" key="3">
    <source>
        <dbReference type="Proteomes" id="UP001171751"/>
    </source>
</evidence>
<dbReference type="PANTHER" id="PTHR30354">
    <property type="entry name" value="GNT FAMILY GLUCONATE TRANSPORTER"/>
    <property type="match status" value="1"/>
</dbReference>
<evidence type="ECO:0000313" key="2">
    <source>
        <dbReference type="EMBL" id="MDO5457298.1"/>
    </source>
</evidence>
<protein>
    <submittedName>
        <fullName evidence="2">Uncharacterized protein</fullName>
    </submittedName>
</protein>
<dbReference type="EMBL" id="JAUNQW010000008">
    <property type="protein sequence ID" value="MDO5457298.1"/>
    <property type="molecule type" value="Genomic_DNA"/>
</dbReference>
<keyword evidence="1" id="KW-0472">Membrane</keyword>
<comment type="caution">
    <text evidence="2">The sequence shown here is derived from an EMBL/GenBank/DDBJ whole genome shotgun (WGS) entry which is preliminary data.</text>
</comment>
<name>A0AA43UC82_9LACT</name>
<dbReference type="AlphaFoldDB" id="A0AA43UC82"/>
<sequence length="231" mass="25158">MRVELNRSIKNDEIFEDRFGKEDEIDYGNLPPFGVSIAPLATLFLAIIAGSFLSIDSITIYALVISVILATLLFHRYLDGHQNSLNNGAANSITSVMSPAVAVGFGTVITTAPAFENIMTFIQSLPLTPIMSLVLLTAILQLVMGSASGVLGIISERFIPLYDLSSYNPGFVHRMVLMTPAFMPPQVGVLLTFYNVTGLKHEESYRDVMVSLNLGVALSLVLGYFLGLLFF</sequence>
<keyword evidence="1" id="KW-1133">Transmembrane helix</keyword>
<reference evidence="2" key="1">
    <citation type="submission" date="2023-07" db="EMBL/GenBank/DDBJ databases">
        <title>Between Cages and Wild: Unraveling the Impact of Captivity on Animal Microbiomes and Antimicrobial Resistance.</title>
        <authorList>
            <person name="Schmartz G.P."/>
            <person name="Rehner J."/>
            <person name="Schuff M.J."/>
            <person name="Becker S.L."/>
            <person name="Kravczyk M."/>
            <person name="Gurevich A."/>
            <person name="Francke R."/>
            <person name="Mueller R."/>
            <person name="Keller V."/>
            <person name="Keller A."/>
        </authorList>
    </citation>
    <scope>NUCLEOTIDE SEQUENCE</scope>
    <source>
        <strain evidence="2">S39M_St_73</strain>
    </source>
</reference>
<dbReference type="Proteomes" id="UP001171751">
    <property type="component" value="Unassembled WGS sequence"/>
</dbReference>
<keyword evidence="3" id="KW-1185">Reference proteome</keyword>
<dbReference type="PANTHER" id="PTHR30354:SF7">
    <property type="entry name" value="BLL7963 PROTEIN"/>
    <property type="match status" value="1"/>
</dbReference>
<evidence type="ECO:0000256" key="1">
    <source>
        <dbReference type="SAM" id="Phobius"/>
    </source>
</evidence>
<gene>
    <name evidence="2" type="ORF">Q4F26_03050</name>
</gene>
<feature type="transmembrane region" description="Helical" evidence="1">
    <location>
        <begin position="98"/>
        <end position="118"/>
    </location>
</feature>
<keyword evidence="1" id="KW-0812">Transmembrane</keyword>
<organism evidence="2 3">
    <name type="scientific">Atopococcus tabaci</name>
    <dbReference type="NCBI Taxonomy" id="269774"/>
    <lineage>
        <taxon>Bacteria</taxon>
        <taxon>Bacillati</taxon>
        <taxon>Bacillota</taxon>
        <taxon>Bacilli</taxon>
        <taxon>Lactobacillales</taxon>
        <taxon>Carnobacteriaceae</taxon>
        <taxon>Atopococcus</taxon>
    </lineage>
</organism>
<feature type="transmembrane region" description="Helical" evidence="1">
    <location>
        <begin position="130"/>
        <end position="155"/>
    </location>
</feature>
<dbReference type="GO" id="GO:0005886">
    <property type="term" value="C:plasma membrane"/>
    <property type="evidence" value="ECO:0007669"/>
    <property type="project" value="TreeGrafter"/>
</dbReference>
<feature type="transmembrane region" description="Helical" evidence="1">
    <location>
        <begin position="175"/>
        <end position="196"/>
    </location>
</feature>